<feature type="transmembrane region" description="Helical" evidence="1">
    <location>
        <begin position="77"/>
        <end position="96"/>
    </location>
</feature>
<evidence type="ECO:0000256" key="1">
    <source>
        <dbReference type="SAM" id="Phobius"/>
    </source>
</evidence>
<evidence type="ECO:0000313" key="2">
    <source>
        <dbReference type="EMBL" id="AWT60400.1"/>
    </source>
</evidence>
<proteinExistence type="predicted"/>
<reference evidence="2 3" key="1">
    <citation type="submission" date="2018-06" db="EMBL/GenBank/DDBJ databases">
        <title>Draft Genome Sequence of a Novel Marine Bacterium Related to the Verrucomicrobia.</title>
        <authorList>
            <person name="Vosseberg J."/>
            <person name="Martijn J."/>
            <person name="Ettema T.J.G."/>
        </authorList>
    </citation>
    <scope>NUCLEOTIDE SEQUENCE [LARGE SCALE GENOMIC DNA]</scope>
    <source>
        <strain evidence="2">TARA_B100001123</strain>
    </source>
</reference>
<dbReference type="Proteomes" id="UP000247465">
    <property type="component" value="Chromosome"/>
</dbReference>
<feature type="transmembrane region" description="Helical" evidence="1">
    <location>
        <begin position="36"/>
        <end position="57"/>
    </location>
</feature>
<dbReference type="EMBL" id="CP029803">
    <property type="protein sequence ID" value="AWT60400.1"/>
    <property type="molecule type" value="Genomic_DNA"/>
</dbReference>
<keyword evidence="1" id="KW-1133">Transmembrane helix</keyword>
<sequence length="109" mass="12865">MKRPEEQMEAEKKGVVLLPDDGRKHFFDDPKNVRKVIRILVAVCVVLFLFDGLFFILHKHLSFQEGLFPLEGWFGFYGIYGFVACVVLVLAAKYLLRKLVRRREDYYDH</sequence>
<keyword evidence="1" id="KW-0472">Membrane</keyword>
<gene>
    <name evidence="2" type="ORF">DF168_01609</name>
</gene>
<dbReference type="AlphaFoldDB" id="A0A2Z4AMN0"/>
<organism evidence="2 3">
    <name type="scientific">Candidatus Moanibacter tarae</name>
    <dbReference type="NCBI Taxonomy" id="2200854"/>
    <lineage>
        <taxon>Bacteria</taxon>
        <taxon>Pseudomonadati</taxon>
        <taxon>Verrucomicrobiota</taxon>
        <taxon>Opitutia</taxon>
        <taxon>Puniceicoccales</taxon>
        <taxon>Puniceicoccales incertae sedis</taxon>
        <taxon>Candidatus Moanibacter</taxon>
    </lineage>
</organism>
<name>A0A2Z4AMN0_9BACT</name>
<accession>A0A2Z4AMN0</accession>
<protein>
    <submittedName>
        <fullName evidence="2">Uncharacterized protein</fullName>
    </submittedName>
</protein>
<evidence type="ECO:0000313" key="3">
    <source>
        <dbReference type="Proteomes" id="UP000247465"/>
    </source>
</evidence>
<keyword evidence="1" id="KW-0812">Transmembrane</keyword>
<dbReference type="KEGG" id="mtar:DF168_01609"/>